<dbReference type="PANTHER" id="PTHR48111:SF22">
    <property type="entry name" value="REGULATOR OF RPOS"/>
    <property type="match status" value="1"/>
</dbReference>
<dbReference type="GO" id="GO:0006355">
    <property type="term" value="P:regulation of DNA-templated transcription"/>
    <property type="evidence" value="ECO:0007669"/>
    <property type="project" value="InterPro"/>
</dbReference>
<proteinExistence type="predicted"/>
<keyword evidence="1 6" id="KW-0597">Phosphoprotein</keyword>
<dbReference type="Proteomes" id="UP000289269">
    <property type="component" value="Unassembled WGS sequence"/>
</dbReference>
<evidence type="ECO:0000313" key="11">
    <source>
        <dbReference type="Proteomes" id="UP000289269"/>
    </source>
</evidence>
<keyword evidence="11" id="KW-1185">Reference proteome</keyword>
<dbReference type="GO" id="GO:0032993">
    <property type="term" value="C:protein-DNA complex"/>
    <property type="evidence" value="ECO:0007669"/>
    <property type="project" value="TreeGrafter"/>
</dbReference>
<evidence type="ECO:0000256" key="3">
    <source>
        <dbReference type="ARBA" id="ARBA00023015"/>
    </source>
</evidence>
<name>A0A4Q0AG19_9BACT</name>
<dbReference type="Gene3D" id="1.10.10.10">
    <property type="entry name" value="Winged helix-like DNA-binding domain superfamily/Winged helix DNA-binding domain"/>
    <property type="match status" value="1"/>
</dbReference>
<evidence type="ECO:0000256" key="4">
    <source>
        <dbReference type="ARBA" id="ARBA00023125"/>
    </source>
</evidence>
<keyword evidence="2" id="KW-0902">Two-component regulatory system</keyword>
<dbReference type="FunFam" id="1.10.10.10:FF:000005">
    <property type="entry name" value="Two-component system response regulator"/>
    <property type="match status" value="1"/>
</dbReference>
<dbReference type="InterPro" id="IPR039420">
    <property type="entry name" value="WalR-like"/>
</dbReference>
<evidence type="ECO:0000259" key="8">
    <source>
        <dbReference type="PROSITE" id="PS50110"/>
    </source>
</evidence>
<dbReference type="Gene3D" id="3.40.50.2300">
    <property type="match status" value="1"/>
</dbReference>
<dbReference type="CDD" id="cd00383">
    <property type="entry name" value="trans_reg_C"/>
    <property type="match status" value="1"/>
</dbReference>
<dbReference type="GO" id="GO:0005829">
    <property type="term" value="C:cytosol"/>
    <property type="evidence" value="ECO:0007669"/>
    <property type="project" value="TreeGrafter"/>
</dbReference>
<evidence type="ECO:0000256" key="6">
    <source>
        <dbReference type="PROSITE-ProRule" id="PRU00169"/>
    </source>
</evidence>
<evidence type="ECO:0000256" key="1">
    <source>
        <dbReference type="ARBA" id="ARBA00022553"/>
    </source>
</evidence>
<dbReference type="PANTHER" id="PTHR48111">
    <property type="entry name" value="REGULATOR OF RPOS"/>
    <property type="match status" value="1"/>
</dbReference>
<gene>
    <name evidence="10" type="ORF">EOT04_03010</name>
</gene>
<dbReference type="GO" id="GO:0000976">
    <property type="term" value="F:transcription cis-regulatory region binding"/>
    <property type="evidence" value="ECO:0007669"/>
    <property type="project" value="TreeGrafter"/>
</dbReference>
<feature type="modified residue" description="4-aspartylphosphate" evidence="6">
    <location>
        <position position="51"/>
    </location>
</feature>
<protein>
    <submittedName>
        <fullName evidence="10">Response regulator transcription factor</fullName>
    </submittedName>
</protein>
<dbReference type="GO" id="GO:0000156">
    <property type="term" value="F:phosphorelay response regulator activity"/>
    <property type="evidence" value="ECO:0007669"/>
    <property type="project" value="TreeGrafter"/>
</dbReference>
<organism evidence="10 11">
    <name type="scientific">Candidatus Chaera renei</name>
    <dbReference type="NCBI Taxonomy" id="2506947"/>
    <lineage>
        <taxon>Bacteria</taxon>
        <taxon>Candidatus Saccharimonadota</taxon>
        <taxon>Candidatus Saccharimonadia</taxon>
        <taxon>Candidatus Saccharimonadales</taxon>
        <taxon>Candidatus Saccharimonadaceae</taxon>
        <taxon>Candidatus Chaera</taxon>
    </lineage>
</organism>
<feature type="DNA-binding region" description="OmpR/PhoB-type" evidence="7">
    <location>
        <begin position="126"/>
        <end position="225"/>
    </location>
</feature>
<dbReference type="InterPro" id="IPR036388">
    <property type="entry name" value="WH-like_DNA-bd_sf"/>
</dbReference>
<dbReference type="InterPro" id="IPR011006">
    <property type="entry name" value="CheY-like_superfamily"/>
</dbReference>
<dbReference type="AlphaFoldDB" id="A0A4Q0AG19"/>
<dbReference type="EMBL" id="SCKW01000036">
    <property type="protein sequence ID" value="RWZ78085.1"/>
    <property type="molecule type" value="Genomic_DNA"/>
</dbReference>
<keyword evidence="3" id="KW-0805">Transcription regulation</keyword>
<dbReference type="Pfam" id="PF00072">
    <property type="entry name" value="Response_reg"/>
    <property type="match status" value="1"/>
</dbReference>
<sequence>MQILIVEDERRLADVLSRALKEAGYNTDVSYDVPSAIDKLDIQPYDLVLLDRLLPGHADGGLAVCRHLRSAGNGTPVLMLTAMDTTEQRVSGLDSGADDYLVKPFDMNELLARIRALLRRGNKLDPPVLRCGDLTLDPATKQACLKKRPVALTAREYALLEYFMRNQGRVLSQTELLEHVWDYNYDGLSNVVETYVRYLRRKLAPTGVPTKFIQTVRGMGYVMKDC</sequence>
<evidence type="ECO:0000256" key="5">
    <source>
        <dbReference type="ARBA" id="ARBA00023163"/>
    </source>
</evidence>
<reference evidence="10" key="1">
    <citation type="submission" date="2019-01" db="EMBL/GenBank/DDBJ databases">
        <title>Genomic signatures and co-occurrence patterns of the ultra-small Saccharimodia (Patescibacteria phylum) suggest a symbiotic lifestyle.</title>
        <authorList>
            <person name="Lemos L."/>
            <person name="Medeiros J."/>
            <person name="Andreote F."/>
            <person name="Fernandes G."/>
            <person name="Varani A."/>
            <person name="Oliveira G."/>
            <person name="Pylro V."/>
        </authorList>
    </citation>
    <scope>NUCLEOTIDE SEQUENCE [LARGE SCALE GENOMIC DNA]</scope>
    <source>
        <strain evidence="10">AMD01</strain>
    </source>
</reference>
<dbReference type="Gene3D" id="6.10.250.690">
    <property type="match status" value="1"/>
</dbReference>
<dbReference type="SMART" id="SM00448">
    <property type="entry name" value="REC"/>
    <property type="match status" value="1"/>
</dbReference>
<evidence type="ECO:0000313" key="10">
    <source>
        <dbReference type="EMBL" id="RWZ78085.1"/>
    </source>
</evidence>
<keyword evidence="5" id="KW-0804">Transcription</keyword>
<dbReference type="InterPro" id="IPR001789">
    <property type="entry name" value="Sig_transdc_resp-reg_receiver"/>
</dbReference>
<comment type="caution">
    <text evidence="10">The sequence shown here is derived from an EMBL/GenBank/DDBJ whole genome shotgun (WGS) entry which is preliminary data.</text>
</comment>
<evidence type="ECO:0000256" key="7">
    <source>
        <dbReference type="PROSITE-ProRule" id="PRU01091"/>
    </source>
</evidence>
<evidence type="ECO:0000259" key="9">
    <source>
        <dbReference type="PROSITE" id="PS51755"/>
    </source>
</evidence>
<dbReference type="Pfam" id="PF00486">
    <property type="entry name" value="Trans_reg_C"/>
    <property type="match status" value="1"/>
</dbReference>
<dbReference type="SUPFAM" id="SSF52172">
    <property type="entry name" value="CheY-like"/>
    <property type="match status" value="1"/>
</dbReference>
<dbReference type="InterPro" id="IPR001867">
    <property type="entry name" value="OmpR/PhoB-type_DNA-bd"/>
</dbReference>
<dbReference type="PROSITE" id="PS51755">
    <property type="entry name" value="OMPR_PHOB"/>
    <property type="match status" value="1"/>
</dbReference>
<feature type="domain" description="OmpR/PhoB-type" evidence="9">
    <location>
        <begin position="126"/>
        <end position="225"/>
    </location>
</feature>
<keyword evidence="4 7" id="KW-0238">DNA-binding</keyword>
<feature type="domain" description="Response regulatory" evidence="8">
    <location>
        <begin position="2"/>
        <end position="118"/>
    </location>
</feature>
<dbReference type="CDD" id="cd17624">
    <property type="entry name" value="REC_OmpR_PmrA-like"/>
    <property type="match status" value="1"/>
</dbReference>
<dbReference type="SMART" id="SM00862">
    <property type="entry name" value="Trans_reg_C"/>
    <property type="match status" value="1"/>
</dbReference>
<accession>A0A4Q0AG19</accession>
<evidence type="ECO:0000256" key="2">
    <source>
        <dbReference type="ARBA" id="ARBA00023012"/>
    </source>
</evidence>
<dbReference type="PROSITE" id="PS50110">
    <property type="entry name" value="RESPONSE_REGULATORY"/>
    <property type="match status" value="1"/>
</dbReference>